<name>A0A1A7NUP6_9PAST</name>
<comment type="subunit">
    <text evidence="3">Monomer.</text>
</comment>
<comment type="pathway">
    <text evidence="3">Quinol/quinone metabolism; menaquinone biosynthesis.</text>
</comment>
<dbReference type="InterPro" id="IPR000073">
    <property type="entry name" value="AB_hydrolase_1"/>
</dbReference>
<dbReference type="HAMAP" id="MF_01660">
    <property type="entry name" value="MenH"/>
    <property type="match status" value="1"/>
</dbReference>
<comment type="similarity">
    <text evidence="3">Belongs to the AB hydrolase superfamily. MenH family.</text>
</comment>
<sequence>MQHFIFLHGFLGSQQDWYAVVTQLSNVKCHCLDLPGHGANHHIQISDFAESAIWLSKQIQQLVGQAPYYLIGYSLGGRLAAYFATQTITPVHNLQKVVLEGANLGLTSQIERELRWQNDTMWAEQFATRPIRQVLQDWYQQPVFADLSESQLQALINIRANNQPTALSQMLLATSLAKQPDLWQQIQVQPEKFYYFCGANDEKFRQLAEKHQLNLTLIEKVGHNAHVHQPIAFATKLAALLC</sequence>
<dbReference type="UniPathway" id="UPA01057">
    <property type="reaction ID" value="UER00900"/>
</dbReference>
<dbReference type="AlphaFoldDB" id="A0A1A7NUP6"/>
<keyword evidence="1 3" id="KW-0474">Menaquinone biosynthesis</keyword>
<accession>A0A1A7NUP6</accession>
<dbReference type="NCBIfam" id="TIGR03695">
    <property type="entry name" value="menH_SHCHC"/>
    <property type="match status" value="1"/>
</dbReference>
<dbReference type="GO" id="GO:0070205">
    <property type="term" value="F:2-succinyl-6-hydroxy-2,4-cyclohexadiene-1-carboxylate synthase activity"/>
    <property type="evidence" value="ECO:0007669"/>
    <property type="project" value="UniProtKB-UniRule"/>
</dbReference>
<organism evidence="5 6">
    <name type="scientific">Gallibacterium genomosp. 3</name>
    <dbReference type="NCBI Taxonomy" id="505345"/>
    <lineage>
        <taxon>Bacteria</taxon>
        <taxon>Pseudomonadati</taxon>
        <taxon>Pseudomonadota</taxon>
        <taxon>Gammaproteobacteria</taxon>
        <taxon>Pasteurellales</taxon>
        <taxon>Pasteurellaceae</taxon>
        <taxon>Gallibacterium</taxon>
    </lineage>
</organism>
<gene>
    <name evidence="3" type="primary">menH</name>
    <name evidence="5" type="ORF">QV01_02905</name>
</gene>
<dbReference type="Gene3D" id="3.40.50.1820">
    <property type="entry name" value="alpha/beta hydrolase"/>
    <property type="match status" value="1"/>
</dbReference>
<dbReference type="Proteomes" id="UP000243558">
    <property type="component" value="Unassembled WGS sequence"/>
</dbReference>
<dbReference type="OrthoDB" id="9808398at2"/>
<comment type="pathway">
    <text evidence="3">Quinol/quinone metabolism; 1,4-dihydroxy-2-naphthoate biosynthesis; 1,4-dihydroxy-2-naphthoate from chorismate: step 3/7.</text>
</comment>
<comment type="function">
    <text evidence="3">Catalyzes a proton abstraction reaction that results in 2,5-elimination of pyruvate from 2-succinyl-5-enolpyruvyl-6-hydroxy-3-cyclohexene-1-carboxylate (SEPHCHC) and the formation of 2-succinyl-6-hydroxy-2,4-cyclohexadiene-1-carboxylate (SHCHC).</text>
</comment>
<dbReference type="RefSeq" id="WP_065238880.1">
    <property type="nucleotide sequence ID" value="NZ_JTJM01000010.1"/>
</dbReference>
<dbReference type="InterPro" id="IPR029058">
    <property type="entry name" value="AB_hydrolase_fold"/>
</dbReference>
<dbReference type="PANTHER" id="PTHR42916">
    <property type="entry name" value="2-SUCCINYL-5-ENOLPYRUVYL-6-HYDROXY-3-CYCLOHEXENE-1-CARBOXYLATE SYNTHASE"/>
    <property type="match status" value="1"/>
</dbReference>
<evidence type="ECO:0000259" key="4">
    <source>
        <dbReference type="Pfam" id="PF00561"/>
    </source>
</evidence>
<keyword evidence="2 3" id="KW-0456">Lyase</keyword>
<dbReference type="EC" id="4.2.99.20" evidence="3"/>
<comment type="catalytic activity">
    <reaction evidence="3">
        <text>5-enolpyruvoyl-6-hydroxy-2-succinyl-cyclohex-3-ene-1-carboxylate = (1R,6R)-6-hydroxy-2-succinyl-cyclohexa-2,4-diene-1-carboxylate + pyruvate</text>
        <dbReference type="Rhea" id="RHEA:25597"/>
        <dbReference type="ChEBI" id="CHEBI:15361"/>
        <dbReference type="ChEBI" id="CHEBI:58689"/>
        <dbReference type="ChEBI" id="CHEBI:58818"/>
        <dbReference type="EC" id="4.2.99.20"/>
    </reaction>
</comment>
<reference evidence="5 6" key="1">
    <citation type="submission" date="2014-11" db="EMBL/GenBank/DDBJ databases">
        <title>Pan-genome of Gallibacterium spp.</title>
        <authorList>
            <person name="Kudirkiene E."/>
            <person name="Bojesen A.M."/>
        </authorList>
    </citation>
    <scope>NUCLEOTIDE SEQUENCE [LARGE SCALE GENOMIC DNA]</scope>
    <source>
        <strain evidence="5 6">F151</strain>
    </source>
</reference>
<dbReference type="PATRIC" id="fig|505345.7.peg.584"/>
<dbReference type="UniPathway" id="UPA00079"/>
<dbReference type="Pfam" id="PF00561">
    <property type="entry name" value="Abhydrolase_1"/>
    <property type="match status" value="1"/>
</dbReference>
<dbReference type="SUPFAM" id="SSF53474">
    <property type="entry name" value="alpha/beta-Hydrolases"/>
    <property type="match status" value="1"/>
</dbReference>
<keyword evidence="6" id="KW-1185">Reference proteome</keyword>
<evidence type="ECO:0000256" key="3">
    <source>
        <dbReference type="HAMAP-Rule" id="MF_01660"/>
    </source>
</evidence>
<dbReference type="PANTHER" id="PTHR42916:SF1">
    <property type="entry name" value="PROTEIN PHYLLO, CHLOROPLASTIC"/>
    <property type="match status" value="1"/>
</dbReference>
<dbReference type="EMBL" id="JTJM01000010">
    <property type="protein sequence ID" value="OBW93310.1"/>
    <property type="molecule type" value="Genomic_DNA"/>
</dbReference>
<evidence type="ECO:0000313" key="5">
    <source>
        <dbReference type="EMBL" id="OBW93310.1"/>
    </source>
</evidence>
<evidence type="ECO:0000256" key="2">
    <source>
        <dbReference type="ARBA" id="ARBA00023239"/>
    </source>
</evidence>
<evidence type="ECO:0000256" key="1">
    <source>
        <dbReference type="ARBA" id="ARBA00022428"/>
    </source>
</evidence>
<dbReference type="NCBIfam" id="NF008340">
    <property type="entry name" value="PRK11126.1"/>
    <property type="match status" value="1"/>
</dbReference>
<feature type="domain" description="AB hydrolase-1" evidence="4">
    <location>
        <begin position="3"/>
        <end position="225"/>
    </location>
</feature>
<proteinExistence type="inferred from homology"/>
<dbReference type="GO" id="GO:0009234">
    <property type="term" value="P:menaquinone biosynthetic process"/>
    <property type="evidence" value="ECO:0007669"/>
    <property type="project" value="UniProtKB-UniRule"/>
</dbReference>
<protein>
    <recommendedName>
        <fullName evidence="3">Putative 2-succinyl-6-hydroxy-2,4-cyclohexadiene-1-carboxylate synthase</fullName>
        <shortName evidence="3">SHCHC synthase</shortName>
        <ecNumber evidence="3">4.2.99.20</ecNumber>
    </recommendedName>
</protein>
<evidence type="ECO:0000313" key="6">
    <source>
        <dbReference type="Proteomes" id="UP000243558"/>
    </source>
</evidence>
<comment type="caution">
    <text evidence="5">The sequence shown here is derived from an EMBL/GenBank/DDBJ whole genome shotgun (WGS) entry which is preliminary data.</text>
</comment>
<dbReference type="InterPro" id="IPR022485">
    <property type="entry name" value="SHCHC_synthase_MenH"/>
</dbReference>